<dbReference type="SUPFAM" id="SSF140860">
    <property type="entry name" value="Pseudo ankyrin repeat-like"/>
    <property type="match status" value="1"/>
</dbReference>
<organism evidence="12 13">
    <name type="scientific">Paramuricea clavata</name>
    <name type="common">Red gorgonian</name>
    <name type="synonym">Violescent sea-whip</name>
    <dbReference type="NCBI Taxonomy" id="317549"/>
    <lineage>
        <taxon>Eukaryota</taxon>
        <taxon>Metazoa</taxon>
        <taxon>Cnidaria</taxon>
        <taxon>Anthozoa</taxon>
        <taxon>Octocorallia</taxon>
        <taxon>Malacalcyonacea</taxon>
        <taxon>Plexauridae</taxon>
        <taxon>Paramuricea</taxon>
    </lineage>
</organism>
<dbReference type="PANTHER" id="PTHR10117:SF54">
    <property type="entry name" value="TRANSIENT RECEPTOR POTENTIAL-GAMMA PROTEIN"/>
    <property type="match status" value="1"/>
</dbReference>
<dbReference type="GO" id="GO:0051480">
    <property type="term" value="P:regulation of cytosolic calcium ion concentration"/>
    <property type="evidence" value="ECO:0007669"/>
    <property type="project" value="TreeGrafter"/>
</dbReference>
<keyword evidence="9" id="KW-0407">Ion channel</keyword>
<evidence type="ECO:0000256" key="1">
    <source>
        <dbReference type="ARBA" id="ARBA00004141"/>
    </source>
</evidence>
<feature type="transmembrane region" description="Helical" evidence="11">
    <location>
        <begin position="410"/>
        <end position="432"/>
    </location>
</feature>
<dbReference type="InterPro" id="IPR002153">
    <property type="entry name" value="TRPC_channel"/>
</dbReference>
<accession>A0A6S7J004</accession>
<dbReference type="InterPro" id="IPR013555">
    <property type="entry name" value="TRP_dom"/>
</dbReference>
<feature type="compositionally biased region" description="Polar residues" evidence="10">
    <location>
        <begin position="18"/>
        <end position="34"/>
    </location>
</feature>
<sequence length="612" mass="69501">MDKGPVENIAYHKDTAGNGASRNPDANTPNSSDITAGALATSLQNEKSQNGNKMLSDGRQQEFLLKEEHDSLTRYHDDKIKEHLLNAVRRGSYEVVVTLFESLDLGTELLSGEHGGYNWTQGNFPPLIVAAQLGQYDIIKFFLSKGYRIEPPHEIQCACENCHIDYLRTSQERLSLYKALGNPIWITLTTDDPILTAFTMSTKMKNLANQEDEFENEYLDLYKSCKQLAVGLLSECYDSKEQETILNYSHEQANSGDKRLDLLKAAISMEQKEFVAHTFSQHLLMSLIYKCAKGWRTNNVSYKILFVTSRVVMFPFMAVAYIIFPCWSFSCTMKEPLIKFINHTTAFVAFLMLLAISSTQPLKIRGGSTPSGLEFLIIFYVLGLMWSECKQLWSEGLLRYLSSGWNWMDLSMLLMLCSAFLIWATTAIIASFSATNYNSSLQMTVSVADGLYATGIVMSFFRLIYLCQISRYLGLLQLCLSRMVRVIMQFAFISCVVLWSFSIGMHMLYNSSKHFPGKNRTAPVEHEPTRREDDGFLELSWHGDYKGLMNSVVTMSWASFNMIELTSLTVFDNTNMIQFWSAALFTVYHASTMIVLLNMLIAMMANSYQQIE</sequence>
<feature type="transmembrane region" description="Helical" evidence="11">
    <location>
        <begin position="486"/>
        <end position="509"/>
    </location>
</feature>
<evidence type="ECO:0000313" key="13">
    <source>
        <dbReference type="Proteomes" id="UP001152795"/>
    </source>
</evidence>
<feature type="region of interest" description="Disordered" evidence="10">
    <location>
        <begin position="1"/>
        <end position="34"/>
    </location>
</feature>
<evidence type="ECO:0000256" key="9">
    <source>
        <dbReference type="ARBA" id="ARBA00023303"/>
    </source>
</evidence>
<dbReference type="PANTHER" id="PTHR10117">
    <property type="entry name" value="TRANSIENT RECEPTOR POTENTIAL CHANNEL"/>
    <property type="match status" value="1"/>
</dbReference>
<keyword evidence="8 11" id="KW-0472">Membrane</keyword>
<feature type="transmembrane region" description="Helical" evidence="11">
    <location>
        <begin position="304"/>
        <end position="328"/>
    </location>
</feature>
<dbReference type="SMART" id="SM01420">
    <property type="entry name" value="TRP_2"/>
    <property type="match status" value="1"/>
</dbReference>
<comment type="caution">
    <text evidence="12">The sequence shown here is derived from an EMBL/GenBank/DDBJ whole genome shotgun (WGS) entry which is preliminary data.</text>
</comment>
<dbReference type="GO" id="GO:0070679">
    <property type="term" value="F:inositol 1,4,5 trisphosphate binding"/>
    <property type="evidence" value="ECO:0007669"/>
    <property type="project" value="TreeGrafter"/>
</dbReference>
<dbReference type="Proteomes" id="UP001152795">
    <property type="component" value="Unassembled WGS sequence"/>
</dbReference>
<gene>
    <name evidence="12" type="ORF">PACLA_8A008037</name>
</gene>
<dbReference type="GO" id="GO:0005886">
    <property type="term" value="C:plasma membrane"/>
    <property type="evidence" value="ECO:0007669"/>
    <property type="project" value="TreeGrafter"/>
</dbReference>
<dbReference type="GO" id="GO:0015279">
    <property type="term" value="F:store-operated calcium channel activity"/>
    <property type="evidence" value="ECO:0007669"/>
    <property type="project" value="TreeGrafter"/>
</dbReference>
<evidence type="ECO:0000256" key="5">
    <source>
        <dbReference type="ARBA" id="ARBA00022989"/>
    </source>
</evidence>
<feature type="compositionally biased region" description="Basic and acidic residues" evidence="10">
    <location>
        <begin position="1"/>
        <end position="15"/>
    </location>
</feature>
<proteinExistence type="predicted"/>
<evidence type="ECO:0000256" key="11">
    <source>
        <dbReference type="SAM" id="Phobius"/>
    </source>
</evidence>
<evidence type="ECO:0000256" key="4">
    <source>
        <dbReference type="ARBA" id="ARBA00022737"/>
    </source>
</evidence>
<dbReference type="Pfam" id="PF00520">
    <property type="entry name" value="Ion_trans"/>
    <property type="match status" value="1"/>
</dbReference>
<keyword evidence="7" id="KW-0406">Ion transport</keyword>
<name>A0A6S7J004_PARCT</name>
<keyword evidence="6" id="KW-0040">ANK repeat</keyword>
<protein>
    <submittedName>
        <fullName evidence="12">Short transient receptor potential channel 4-like</fullName>
    </submittedName>
</protein>
<feature type="transmembrane region" description="Helical" evidence="11">
    <location>
        <begin position="340"/>
        <end position="359"/>
    </location>
</feature>
<keyword evidence="5 11" id="KW-1133">Transmembrane helix</keyword>
<evidence type="ECO:0000256" key="3">
    <source>
        <dbReference type="ARBA" id="ARBA00022692"/>
    </source>
</evidence>
<keyword evidence="3 11" id="KW-0812">Transmembrane</keyword>
<dbReference type="AlphaFoldDB" id="A0A6S7J004"/>
<dbReference type="Pfam" id="PF08344">
    <property type="entry name" value="TRP_2"/>
    <property type="match status" value="1"/>
</dbReference>
<evidence type="ECO:0000256" key="7">
    <source>
        <dbReference type="ARBA" id="ARBA00023065"/>
    </source>
</evidence>
<feature type="transmembrane region" description="Helical" evidence="11">
    <location>
        <begin position="577"/>
        <end position="601"/>
    </location>
</feature>
<comment type="subcellular location">
    <subcellularLocation>
        <location evidence="1">Membrane</location>
        <topology evidence="1">Multi-pass membrane protein</topology>
    </subcellularLocation>
</comment>
<evidence type="ECO:0000313" key="12">
    <source>
        <dbReference type="EMBL" id="CAB4023020.1"/>
    </source>
</evidence>
<keyword evidence="2" id="KW-0813">Transport</keyword>
<reference evidence="12" key="1">
    <citation type="submission" date="2020-04" db="EMBL/GenBank/DDBJ databases">
        <authorList>
            <person name="Alioto T."/>
            <person name="Alioto T."/>
            <person name="Gomez Garrido J."/>
        </authorList>
    </citation>
    <scope>NUCLEOTIDE SEQUENCE</scope>
    <source>
        <strain evidence="12">A484AB</strain>
    </source>
</reference>
<dbReference type="EMBL" id="CACRXK020012272">
    <property type="protein sequence ID" value="CAB4023020.1"/>
    <property type="molecule type" value="Genomic_DNA"/>
</dbReference>
<evidence type="ECO:0000256" key="10">
    <source>
        <dbReference type="SAM" id="MobiDB-lite"/>
    </source>
</evidence>
<keyword evidence="4" id="KW-0677">Repeat</keyword>
<feature type="transmembrane region" description="Helical" evidence="11">
    <location>
        <begin position="371"/>
        <end position="389"/>
    </location>
</feature>
<keyword evidence="12" id="KW-0675">Receptor</keyword>
<feature type="transmembrane region" description="Helical" evidence="11">
    <location>
        <begin position="452"/>
        <end position="474"/>
    </location>
</feature>
<evidence type="ECO:0000256" key="2">
    <source>
        <dbReference type="ARBA" id="ARBA00022448"/>
    </source>
</evidence>
<evidence type="ECO:0000256" key="6">
    <source>
        <dbReference type="ARBA" id="ARBA00023043"/>
    </source>
</evidence>
<dbReference type="OrthoDB" id="2373987at2759"/>
<dbReference type="InterPro" id="IPR005821">
    <property type="entry name" value="Ion_trans_dom"/>
</dbReference>
<keyword evidence="13" id="KW-1185">Reference proteome</keyword>
<dbReference type="GO" id="GO:0034703">
    <property type="term" value="C:cation channel complex"/>
    <property type="evidence" value="ECO:0007669"/>
    <property type="project" value="TreeGrafter"/>
</dbReference>
<feature type="non-terminal residue" evidence="12">
    <location>
        <position position="1"/>
    </location>
</feature>
<evidence type="ECO:0000256" key="8">
    <source>
        <dbReference type="ARBA" id="ARBA00023136"/>
    </source>
</evidence>